<dbReference type="AlphaFoldDB" id="A0A7J8D358"/>
<evidence type="ECO:0000313" key="2">
    <source>
        <dbReference type="Proteomes" id="UP000550707"/>
    </source>
</evidence>
<sequence length="57" mass="6508">MCVHLLPSRRKTLTEWEGERERDREGNINVKGTHRVAATCTTNQGRGQTATKLERSK</sequence>
<dbReference type="EMBL" id="JACASF010000019">
    <property type="protein sequence ID" value="KAF6417570.1"/>
    <property type="molecule type" value="Genomic_DNA"/>
</dbReference>
<dbReference type="Proteomes" id="UP000550707">
    <property type="component" value="Unassembled WGS sequence"/>
</dbReference>
<name>A0A7J8D358_MOLMO</name>
<organism evidence="1 2">
    <name type="scientific">Molossus molossus</name>
    <name type="common">Pallas' mastiff bat</name>
    <name type="synonym">Vespertilio molossus</name>
    <dbReference type="NCBI Taxonomy" id="27622"/>
    <lineage>
        <taxon>Eukaryota</taxon>
        <taxon>Metazoa</taxon>
        <taxon>Chordata</taxon>
        <taxon>Craniata</taxon>
        <taxon>Vertebrata</taxon>
        <taxon>Euteleostomi</taxon>
        <taxon>Mammalia</taxon>
        <taxon>Eutheria</taxon>
        <taxon>Laurasiatheria</taxon>
        <taxon>Chiroptera</taxon>
        <taxon>Yangochiroptera</taxon>
        <taxon>Molossidae</taxon>
        <taxon>Molossus</taxon>
    </lineage>
</organism>
<evidence type="ECO:0000313" key="1">
    <source>
        <dbReference type="EMBL" id="KAF6417570.1"/>
    </source>
</evidence>
<gene>
    <name evidence="1" type="ORF">HJG59_019037</name>
</gene>
<keyword evidence="2" id="KW-1185">Reference proteome</keyword>
<accession>A0A7J8D358</accession>
<comment type="caution">
    <text evidence="1">The sequence shown here is derived from an EMBL/GenBank/DDBJ whole genome shotgun (WGS) entry which is preliminary data.</text>
</comment>
<proteinExistence type="predicted"/>
<protein>
    <submittedName>
        <fullName evidence="1">Thioredoxin domain containing 17</fullName>
    </submittedName>
</protein>
<reference evidence="1 2" key="1">
    <citation type="journal article" date="2020" name="Nature">
        <title>Six reference-quality genomes reveal evolution of bat adaptations.</title>
        <authorList>
            <person name="Jebb D."/>
            <person name="Huang Z."/>
            <person name="Pippel M."/>
            <person name="Hughes G.M."/>
            <person name="Lavrichenko K."/>
            <person name="Devanna P."/>
            <person name="Winkler S."/>
            <person name="Jermiin L.S."/>
            <person name="Skirmuntt E.C."/>
            <person name="Katzourakis A."/>
            <person name="Burkitt-Gray L."/>
            <person name="Ray D.A."/>
            <person name="Sullivan K.A.M."/>
            <person name="Roscito J.G."/>
            <person name="Kirilenko B.M."/>
            <person name="Davalos L.M."/>
            <person name="Corthals A.P."/>
            <person name="Power M.L."/>
            <person name="Jones G."/>
            <person name="Ransome R.D."/>
            <person name="Dechmann D.K.N."/>
            <person name="Locatelli A.G."/>
            <person name="Puechmaille S.J."/>
            <person name="Fedrigo O."/>
            <person name="Jarvis E.D."/>
            <person name="Hiller M."/>
            <person name="Vernes S.C."/>
            <person name="Myers E.W."/>
            <person name="Teeling E.C."/>
        </authorList>
    </citation>
    <scope>NUCLEOTIDE SEQUENCE [LARGE SCALE GENOMIC DNA]</scope>
    <source>
        <strain evidence="1">MMolMol1</strain>
        <tissue evidence="1">Muscle</tissue>
    </source>
</reference>